<reference evidence="1" key="1">
    <citation type="submission" date="2018-02" db="EMBL/GenBank/DDBJ databases">
        <title>Rhizophora mucronata_Transcriptome.</title>
        <authorList>
            <person name="Meera S.P."/>
            <person name="Sreeshan A."/>
            <person name="Augustine A."/>
        </authorList>
    </citation>
    <scope>NUCLEOTIDE SEQUENCE</scope>
    <source>
        <tissue evidence="1">Leaf</tissue>
    </source>
</reference>
<dbReference type="AlphaFoldDB" id="A0A2P2LIG6"/>
<proteinExistence type="predicted"/>
<name>A0A2P2LIG6_RHIMU</name>
<protein>
    <submittedName>
        <fullName evidence="1">Fumarylacetoacetase</fullName>
    </submittedName>
</protein>
<sequence>MNRSPCSPLSQQEEPSLPCSTNLHVQFMLIL</sequence>
<accession>A0A2P2LIG6</accession>
<organism evidence="1">
    <name type="scientific">Rhizophora mucronata</name>
    <name type="common">Asiatic mangrove</name>
    <dbReference type="NCBI Taxonomy" id="61149"/>
    <lineage>
        <taxon>Eukaryota</taxon>
        <taxon>Viridiplantae</taxon>
        <taxon>Streptophyta</taxon>
        <taxon>Embryophyta</taxon>
        <taxon>Tracheophyta</taxon>
        <taxon>Spermatophyta</taxon>
        <taxon>Magnoliopsida</taxon>
        <taxon>eudicotyledons</taxon>
        <taxon>Gunneridae</taxon>
        <taxon>Pentapetalae</taxon>
        <taxon>rosids</taxon>
        <taxon>fabids</taxon>
        <taxon>Malpighiales</taxon>
        <taxon>Rhizophoraceae</taxon>
        <taxon>Rhizophora</taxon>
    </lineage>
</organism>
<dbReference type="EMBL" id="GGEC01037284">
    <property type="protein sequence ID" value="MBX17768.1"/>
    <property type="molecule type" value="Transcribed_RNA"/>
</dbReference>
<evidence type="ECO:0000313" key="1">
    <source>
        <dbReference type="EMBL" id="MBX17768.1"/>
    </source>
</evidence>